<feature type="domain" description="4Fe-4S ferredoxin-type" evidence="2">
    <location>
        <begin position="619"/>
        <end position="650"/>
    </location>
</feature>
<dbReference type="CDD" id="cd02008">
    <property type="entry name" value="TPP_IOR_alpha"/>
    <property type="match status" value="1"/>
</dbReference>
<dbReference type="Gene3D" id="3.40.50.970">
    <property type="match status" value="2"/>
</dbReference>
<proteinExistence type="predicted"/>
<dbReference type="Proteomes" id="UP000255265">
    <property type="component" value="Unassembled WGS sequence"/>
</dbReference>
<dbReference type="OrthoDB" id="9804603at2"/>
<dbReference type="InterPro" id="IPR029061">
    <property type="entry name" value="THDP-binding"/>
</dbReference>
<dbReference type="PANTHER" id="PTHR43710">
    <property type="entry name" value="2-HYDROXYACYL-COA LYASE"/>
    <property type="match status" value="1"/>
</dbReference>
<keyword evidence="1" id="KW-0479">Metal-binding</keyword>
<reference evidence="3 4" key="1">
    <citation type="submission" date="2018-07" db="EMBL/GenBank/DDBJ databases">
        <title>Genomic Encyclopedia of Type Strains, Phase IV (KMG-IV): sequencing the most valuable type-strain genomes for metagenomic binning, comparative biology and taxonomic classification.</title>
        <authorList>
            <person name="Goeker M."/>
        </authorList>
    </citation>
    <scope>NUCLEOTIDE SEQUENCE [LARGE SCALE GENOMIC DNA]</scope>
    <source>
        <strain evidence="3 4">DSM 21352</strain>
    </source>
</reference>
<evidence type="ECO:0000259" key="2">
    <source>
        <dbReference type="PROSITE" id="PS51379"/>
    </source>
</evidence>
<name>A0A370FIJ3_9BURK</name>
<dbReference type="GO" id="GO:0044281">
    <property type="term" value="P:small molecule metabolic process"/>
    <property type="evidence" value="ECO:0007669"/>
    <property type="project" value="UniProtKB-ARBA"/>
</dbReference>
<dbReference type="InterPro" id="IPR017896">
    <property type="entry name" value="4Fe4S_Fe-S-bd"/>
</dbReference>
<keyword evidence="3" id="KW-0670">Pyruvate</keyword>
<keyword evidence="4" id="KW-1185">Reference proteome</keyword>
<dbReference type="EMBL" id="QQAV01000004">
    <property type="protein sequence ID" value="RDI25241.1"/>
    <property type="molecule type" value="Genomic_DNA"/>
</dbReference>
<evidence type="ECO:0000313" key="3">
    <source>
        <dbReference type="EMBL" id="RDI25241.1"/>
    </source>
</evidence>
<dbReference type="STRING" id="433924.NS331_06535"/>
<protein>
    <submittedName>
        <fullName evidence="3">Indolepyruvate ferredoxin oxidoreductase alpha subunit</fullName>
    </submittedName>
</protein>
<dbReference type="GO" id="GO:0030976">
    <property type="term" value="F:thiamine pyrophosphate binding"/>
    <property type="evidence" value="ECO:0007669"/>
    <property type="project" value="InterPro"/>
</dbReference>
<evidence type="ECO:0000256" key="1">
    <source>
        <dbReference type="ARBA" id="ARBA00022723"/>
    </source>
</evidence>
<sequence>MAERSFVEEVKKLRLAEGETFRGEGILAVTKALLESGVSYVAGYQGAPISHLMDVLADAQDILADHGIRFENSASEATAAATLAASVNYPLRGAVTFKATVGTNVASDALANLASGGVTGGALIIVGEDYGEGSSIMQERSHAFAMKSQMWMLDPRPNLPSIVQAVKTGFELSEASNTPVMLQLRIRACHVHGQFTASDNRRASFTLKEALENPRRDVDRIVLPPASFLHEQEKIKQRWPAAVRFIEERGLNEFFAEDADDIGIIVQGGCYNTQVRALERLGLADVYGRSKVPLYVMNVAYPVIDSEVRRFCEGKRAVLVVEEGQPNFVEQNIATILRQAGSSTALHGKDLLPVAGEYTAQAVMAGTRAFCERYGRLAPRAAPAEVVPARPRKIIPLISEAQLMPLERSVHARPPGFCTGCPERPIFSAMKLVQRELGQHHVSADIGCHLFSILPPFNIGNTTMGYGLGAAGAAALNTQADKRAIAVMGDGGFWHNGLTSGIANAVFNQSDNLTVVVDNNYTSATGGQDILSSKAVNATRSTGHEIEQAVRGVGVKWVKTLRRTYDVAGMRDTLKEALTTREKGPKVIIAQSECMLNRQRREKPLVRKAIADGKRMVREKFGVDPDTCTGDHSCIRLSGCPSLSIKPNPDPLRQEPVAAVMDSCVGCGVCGEVSHAAVLCPSFYKAQVVSNPTGLDRLRERVRGAVIGWMQRRDAERRARLAF</sequence>
<dbReference type="AlphaFoldDB" id="A0A370FIJ3"/>
<dbReference type="InterPro" id="IPR011766">
    <property type="entry name" value="TPP_enzyme_TPP-bd"/>
</dbReference>
<dbReference type="GO" id="GO:0046872">
    <property type="term" value="F:metal ion binding"/>
    <property type="evidence" value="ECO:0007669"/>
    <property type="project" value="UniProtKB-KW"/>
</dbReference>
<dbReference type="Pfam" id="PF02775">
    <property type="entry name" value="TPP_enzyme_C"/>
    <property type="match status" value="1"/>
</dbReference>
<evidence type="ECO:0000313" key="4">
    <source>
        <dbReference type="Proteomes" id="UP000255265"/>
    </source>
</evidence>
<dbReference type="PANTHER" id="PTHR43710:SF5">
    <property type="entry name" value="INDOLEPYRUVATE FERREDOXIN OXIDOREDUCTASE ALPHA SUBUNIT"/>
    <property type="match status" value="1"/>
</dbReference>
<dbReference type="RefSeq" id="WP_114803060.1">
    <property type="nucleotide sequence ID" value="NZ_QQAV01000004.1"/>
</dbReference>
<dbReference type="InterPro" id="IPR045025">
    <property type="entry name" value="HACL1-like"/>
</dbReference>
<dbReference type="SUPFAM" id="SSF52518">
    <property type="entry name" value="Thiamin diphosphate-binding fold (THDP-binding)"/>
    <property type="match status" value="2"/>
</dbReference>
<gene>
    <name evidence="3" type="ORF">DFR41_104300</name>
</gene>
<dbReference type="PROSITE" id="PS51379">
    <property type="entry name" value="4FE4S_FER_2"/>
    <property type="match status" value="1"/>
</dbReference>
<dbReference type="GO" id="GO:0003824">
    <property type="term" value="F:catalytic activity"/>
    <property type="evidence" value="ECO:0007669"/>
    <property type="project" value="InterPro"/>
</dbReference>
<comment type="caution">
    <text evidence="3">The sequence shown here is derived from an EMBL/GenBank/DDBJ whole genome shotgun (WGS) entry which is preliminary data.</text>
</comment>
<organism evidence="3 4">
    <name type="scientific">Pseudacidovorax intermedius</name>
    <dbReference type="NCBI Taxonomy" id="433924"/>
    <lineage>
        <taxon>Bacteria</taxon>
        <taxon>Pseudomonadati</taxon>
        <taxon>Pseudomonadota</taxon>
        <taxon>Betaproteobacteria</taxon>
        <taxon>Burkholderiales</taxon>
        <taxon>Comamonadaceae</taxon>
        <taxon>Pseudacidovorax</taxon>
    </lineage>
</organism>
<accession>A0A370FIJ3</accession>